<dbReference type="Pfam" id="PF06445">
    <property type="entry name" value="GyrI-like"/>
    <property type="match status" value="1"/>
</dbReference>
<organism evidence="2 4">
    <name type="scientific">Kurthia zopfii</name>
    <dbReference type="NCBI Taxonomy" id="1650"/>
    <lineage>
        <taxon>Bacteria</taxon>
        <taxon>Bacillati</taxon>
        <taxon>Bacillota</taxon>
        <taxon>Bacilli</taxon>
        <taxon>Bacillales</taxon>
        <taxon>Caryophanaceae</taxon>
        <taxon>Kurthia</taxon>
    </lineage>
</organism>
<evidence type="ECO:0000313" key="5">
    <source>
        <dbReference type="Proteomes" id="UP000294641"/>
    </source>
</evidence>
<dbReference type="Proteomes" id="UP000294641">
    <property type="component" value="Unassembled WGS sequence"/>
</dbReference>
<sequence>MHIGPFRNMCETTDLILGFLTKNNLDKTEKGHKEIYLSDPKHTDPKNWKTVVRFTLKE</sequence>
<protein>
    <submittedName>
        <fullName evidence="3">GyrI-like small molecule binding protein</fullName>
    </submittedName>
    <submittedName>
        <fullName evidence="2">Uncharacterized conserved protein</fullName>
    </submittedName>
</protein>
<keyword evidence="5" id="KW-1185">Reference proteome</keyword>
<gene>
    <name evidence="3" type="ORF">DFR61_11010</name>
    <name evidence="2" type="ORF">NCTC10597_00914</name>
</gene>
<comment type="caution">
    <text evidence="2">The sequence shown here is derived from an EMBL/GenBank/DDBJ whole genome shotgun (WGS) entry which is preliminary data.</text>
</comment>
<dbReference type="Gene3D" id="3.20.80.10">
    <property type="entry name" value="Regulatory factor, effector binding domain"/>
    <property type="match status" value="1"/>
</dbReference>
<evidence type="ECO:0000259" key="1">
    <source>
        <dbReference type="Pfam" id="PF06445"/>
    </source>
</evidence>
<reference evidence="3 5" key="2">
    <citation type="submission" date="2019-03" db="EMBL/GenBank/DDBJ databases">
        <title>Genomic Encyclopedia of Type Strains, Phase IV (KMG-IV): sequencing the most valuable type-strain genomes for metagenomic binning, comparative biology and taxonomic classification.</title>
        <authorList>
            <person name="Goeker M."/>
        </authorList>
    </citation>
    <scope>NUCLEOTIDE SEQUENCE [LARGE SCALE GENOMIC DNA]</scope>
    <source>
        <strain evidence="3 5">DSM 20580</strain>
    </source>
</reference>
<evidence type="ECO:0000313" key="4">
    <source>
        <dbReference type="Proteomes" id="UP000254330"/>
    </source>
</evidence>
<dbReference type="InterPro" id="IPR029442">
    <property type="entry name" value="GyrI-like"/>
</dbReference>
<proteinExistence type="predicted"/>
<dbReference type="AlphaFoldDB" id="A0A8B4Q959"/>
<evidence type="ECO:0000313" key="2">
    <source>
        <dbReference type="EMBL" id="STX09244.1"/>
    </source>
</evidence>
<accession>A0A8B4Q959</accession>
<dbReference type="EMBL" id="SNZG01000010">
    <property type="protein sequence ID" value="TDR39795.1"/>
    <property type="molecule type" value="Genomic_DNA"/>
</dbReference>
<dbReference type="EMBL" id="UGNP01000001">
    <property type="protein sequence ID" value="STX09244.1"/>
    <property type="molecule type" value="Genomic_DNA"/>
</dbReference>
<dbReference type="RefSeq" id="WP_109348704.1">
    <property type="nucleotide sequence ID" value="NZ_BJUE01000007.1"/>
</dbReference>
<dbReference type="Proteomes" id="UP000254330">
    <property type="component" value="Unassembled WGS sequence"/>
</dbReference>
<name>A0A8B4Q959_9BACL</name>
<reference evidence="2 4" key="1">
    <citation type="submission" date="2018-06" db="EMBL/GenBank/DDBJ databases">
        <authorList>
            <consortium name="Pathogen Informatics"/>
            <person name="Doyle S."/>
        </authorList>
    </citation>
    <scope>NUCLEOTIDE SEQUENCE [LARGE SCALE GENOMIC DNA]</scope>
    <source>
        <strain evidence="2 4">NCTC10597</strain>
    </source>
</reference>
<dbReference type="OrthoDB" id="4772335at2"/>
<evidence type="ECO:0000313" key="3">
    <source>
        <dbReference type="EMBL" id="TDR39795.1"/>
    </source>
</evidence>
<dbReference type="InterPro" id="IPR011256">
    <property type="entry name" value="Reg_factor_effector_dom_sf"/>
</dbReference>
<feature type="domain" description="GyrI-like small molecule binding" evidence="1">
    <location>
        <begin position="1"/>
        <end position="53"/>
    </location>
</feature>